<protein>
    <recommendedName>
        <fullName evidence="1">Altered inheritance of mitochondria protein 6</fullName>
    </recommendedName>
</protein>
<dbReference type="Proteomes" id="UP000660862">
    <property type="component" value="Unassembled WGS sequence"/>
</dbReference>
<gene>
    <name evidence="2" type="ORF">GCM10007415_06400</name>
</gene>
<organism evidence="2 3">
    <name type="scientific">Parapedobacter pyrenivorans</name>
    <dbReference type="NCBI Taxonomy" id="1305674"/>
    <lineage>
        <taxon>Bacteria</taxon>
        <taxon>Pseudomonadati</taxon>
        <taxon>Bacteroidota</taxon>
        <taxon>Sphingobacteriia</taxon>
        <taxon>Sphingobacteriales</taxon>
        <taxon>Sphingobacteriaceae</taxon>
        <taxon>Parapedobacter</taxon>
    </lineage>
</organism>
<evidence type="ECO:0000313" key="2">
    <source>
        <dbReference type="EMBL" id="GGG77224.1"/>
    </source>
</evidence>
<dbReference type="GO" id="GO:0006629">
    <property type="term" value="P:lipid metabolic process"/>
    <property type="evidence" value="ECO:0007669"/>
    <property type="project" value="InterPro"/>
</dbReference>
<dbReference type="CDD" id="cd08577">
    <property type="entry name" value="PI-PLCc_GDPD_SF_unchar3"/>
    <property type="match status" value="1"/>
</dbReference>
<dbReference type="PANTHER" id="PTHR31571:SF1">
    <property type="entry name" value="ALTERED INHERITANCE OF MITOCHONDRIA PROTEIN 6"/>
    <property type="match status" value="1"/>
</dbReference>
<sequence>MSSIFSFKLYALLIGVYCGSIHWVAAQEGRVLIHAHNDYHQRMPFYQAYAQRAYTIEADVFAVDGLLLVGHDREELQPHRTLEALYIKPIVDTFASNGGRAWVASDNRFVLLIDLKTPAANTLQQVINLIANHSAVFDETVNPHAVTVVISGAMPEPKAFADFPGYIQFDGRLGVDYTEDQLERVAFVSASFSGYATWNGKDSLTDKDFERVTEAIDQAHGMGKKFRFWGTPDGPTAWNTLYEMGVDIINTDQIECCTEFFKERKPLR</sequence>
<comment type="caution">
    <text evidence="2">The sequence shown here is derived from an EMBL/GenBank/DDBJ whole genome shotgun (WGS) entry which is preliminary data.</text>
</comment>
<dbReference type="InterPro" id="IPR039559">
    <property type="entry name" value="AIM6_PI-PLC-like_dom"/>
</dbReference>
<dbReference type="Pfam" id="PF13653">
    <property type="entry name" value="GDPD_2"/>
    <property type="match status" value="1"/>
</dbReference>
<keyword evidence="3" id="KW-1185">Reference proteome</keyword>
<reference evidence="2" key="1">
    <citation type="journal article" date="2014" name="Int. J. Syst. Evol. Microbiol.">
        <title>Complete genome sequence of Corynebacterium casei LMG S-19264T (=DSM 44701T), isolated from a smear-ripened cheese.</title>
        <authorList>
            <consortium name="US DOE Joint Genome Institute (JGI-PGF)"/>
            <person name="Walter F."/>
            <person name="Albersmeier A."/>
            <person name="Kalinowski J."/>
            <person name="Ruckert C."/>
        </authorList>
    </citation>
    <scope>NUCLEOTIDE SEQUENCE</scope>
    <source>
        <strain evidence="2">CGMCC 1.12195</strain>
    </source>
</reference>
<proteinExistence type="predicted"/>
<dbReference type="GO" id="GO:0008081">
    <property type="term" value="F:phosphoric diester hydrolase activity"/>
    <property type="evidence" value="ECO:0007669"/>
    <property type="project" value="InterPro"/>
</dbReference>
<evidence type="ECO:0000313" key="3">
    <source>
        <dbReference type="Proteomes" id="UP000660862"/>
    </source>
</evidence>
<dbReference type="InterPro" id="IPR051236">
    <property type="entry name" value="HAT_RTT109-like"/>
</dbReference>
<accession>A0A917HFG3</accession>
<dbReference type="SUPFAM" id="SSF51695">
    <property type="entry name" value="PLC-like phosphodiesterases"/>
    <property type="match status" value="1"/>
</dbReference>
<name>A0A917HFG3_9SPHI</name>
<dbReference type="RefSeq" id="WP_188504480.1">
    <property type="nucleotide sequence ID" value="NZ_BMER01000001.1"/>
</dbReference>
<evidence type="ECO:0000256" key="1">
    <source>
        <dbReference type="ARBA" id="ARBA00014286"/>
    </source>
</evidence>
<dbReference type="InterPro" id="IPR017946">
    <property type="entry name" value="PLC-like_Pdiesterase_TIM-brl"/>
</dbReference>
<reference evidence="2" key="2">
    <citation type="submission" date="2020-09" db="EMBL/GenBank/DDBJ databases">
        <authorList>
            <person name="Sun Q."/>
            <person name="Zhou Y."/>
        </authorList>
    </citation>
    <scope>NUCLEOTIDE SEQUENCE</scope>
    <source>
        <strain evidence="2">CGMCC 1.12195</strain>
    </source>
</reference>
<dbReference type="EMBL" id="BMER01000001">
    <property type="protein sequence ID" value="GGG77224.1"/>
    <property type="molecule type" value="Genomic_DNA"/>
</dbReference>
<dbReference type="Gene3D" id="3.20.20.190">
    <property type="entry name" value="Phosphatidylinositol (PI) phosphodiesterase"/>
    <property type="match status" value="1"/>
</dbReference>
<dbReference type="PANTHER" id="PTHR31571">
    <property type="entry name" value="ALTERED INHERITANCE OF MITOCHONDRIA PROTEIN 6"/>
    <property type="match status" value="1"/>
</dbReference>
<dbReference type="AlphaFoldDB" id="A0A917HFG3"/>